<dbReference type="InterPro" id="IPR005162">
    <property type="entry name" value="Retrotrans_gag_dom"/>
</dbReference>
<evidence type="ECO:0000259" key="2">
    <source>
        <dbReference type="Pfam" id="PF17921"/>
    </source>
</evidence>
<dbReference type="AlphaFoldDB" id="A0A5B6WKF0"/>
<dbReference type="Gene3D" id="3.30.70.270">
    <property type="match status" value="1"/>
</dbReference>
<organism evidence="3 4">
    <name type="scientific">Gossypium australe</name>
    <dbReference type="NCBI Taxonomy" id="47621"/>
    <lineage>
        <taxon>Eukaryota</taxon>
        <taxon>Viridiplantae</taxon>
        <taxon>Streptophyta</taxon>
        <taxon>Embryophyta</taxon>
        <taxon>Tracheophyta</taxon>
        <taxon>Spermatophyta</taxon>
        <taxon>Magnoliopsida</taxon>
        <taxon>eudicotyledons</taxon>
        <taxon>Gunneridae</taxon>
        <taxon>Pentapetalae</taxon>
        <taxon>rosids</taxon>
        <taxon>malvids</taxon>
        <taxon>Malvales</taxon>
        <taxon>Malvaceae</taxon>
        <taxon>Malvoideae</taxon>
        <taxon>Gossypium</taxon>
    </lineage>
</organism>
<dbReference type="InterPro" id="IPR021109">
    <property type="entry name" value="Peptidase_aspartic_dom_sf"/>
</dbReference>
<dbReference type="Gene3D" id="2.40.70.10">
    <property type="entry name" value="Acid Proteases"/>
    <property type="match status" value="1"/>
</dbReference>
<dbReference type="CDD" id="cd01647">
    <property type="entry name" value="RT_LTR"/>
    <property type="match status" value="1"/>
</dbReference>
<dbReference type="InterPro" id="IPR012337">
    <property type="entry name" value="RNaseH-like_sf"/>
</dbReference>
<dbReference type="PANTHER" id="PTHR32108:SF5">
    <property type="entry name" value="DYNACTIN SUBUNIT 1-LIKE"/>
    <property type="match status" value="1"/>
</dbReference>
<keyword evidence="3" id="KW-0808">Transferase</keyword>
<accession>A0A5B6WKF0</accession>
<protein>
    <submittedName>
        <fullName evidence="3">Reverse transcriptase</fullName>
    </submittedName>
</protein>
<dbReference type="Proteomes" id="UP000325315">
    <property type="component" value="Unassembled WGS sequence"/>
</dbReference>
<dbReference type="PANTHER" id="PTHR32108">
    <property type="entry name" value="DNA-DIRECTED RNA POLYMERASE SUBUNIT ALPHA"/>
    <property type="match status" value="1"/>
</dbReference>
<feature type="domain" description="Retrotransposon gag" evidence="1">
    <location>
        <begin position="151"/>
        <end position="215"/>
    </location>
</feature>
<comment type="caution">
    <text evidence="3">The sequence shown here is derived from an EMBL/GenBank/DDBJ whole genome shotgun (WGS) entry which is preliminary data.</text>
</comment>
<dbReference type="InterPro" id="IPR043502">
    <property type="entry name" value="DNA/RNA_pol_sf"/>
</dbReference>
<sequence>MGEAMAQIRKVVDHLQTLTVQADVLSSKYESKPDRGRELAWLLKKVKALSIRAKPYINGKRRMDLPKQLEDQCRWLEEKFRVMENADYHCGIDANDLTLVPDLVLPPKFKTLEFEKYNGTSCPEAHITMFCRKMTGHVNNDQLLIHCFQDSLIGSAAKWYNQLSRAKINSWKDLAQAFMKQYSHVTDMTPEKITLQNIEKKQSESFKQYTQRWKQNESFKQYAQRWRNVATQVQPPLLEKETTIFFINTLKAPFINHILGSVIKSFSDIVMSGEIIENVVTSGITGHLIENCTAFKKLIERFINMGIVKFDDPSGPNVAGNPLPSHSDKGVNAIIESREKSTNMNVAELKTPLKWECIEFSALVQNLIDNKELEFFEYAKGSEGEDVCALEERGMGSTKALHITTYCKGYTLPGVLIDNGYALNLLPLSTLNMLLVDSSDMKTCENIVRAFDGTERRVMGRIEIPLLIGPNMYEVDFLVMDIKPSYNCLLGRPWIHSTGAVLSSLHQKLKLVTEGRLETINAEEDIIASVTSDVPYIGVDDEAIECSFRLLEFVNGTFIVEGNKILMPKISKTTRMGLQLTVEKRALLGGGLGKYLQGKVETPMLMDKRDHFGLGYKPDTGQKNRESEKKRIEGENLSGICPYVLGSVINNWTAEEIPVVFRANSESPDINDMSDTTTDSESLFEQDMCYSLFSFMDGSSGYNQIKMHLEDMEKTTFVTMWGTFCYKVMPFGLKNAGAMSRTKKKYVQVLMKLFLRLRKFQLKLNPAKYIFGARSGKLLGFVVSEKGIEIDLDKVKAIQELPLPRIQKKFEKAIKGSTIADFLASRALEGYEPLNFDFSNEDLMYMATTEEHSKEGHPWKLNFDGALNAVGNGIGVALISLNGDHYPFTSKLDFDCTNNIVEYEVCIMGIHAAIECKIKVLEMSIYETPAHCYNIVEEKEKDDHPWYHNVLRYVKNREYPNQATENNKRALRRLASDYVLDGEILYKRRNDQVLLRCVDAVEAKKILEEVHEGVCGTHANGFIMARQIMRFGYYWSTMEGDCISYANKCHKCQIYGDKIHVPPSHLHVMISPLPFSMWGMDVIGLISPKASNEHRFIFVVIDYFTKWVEAASHANVTNTISEVYNQFKIKHHNSSPCRQKMNGAVEAANKNIRKIVGKMTETYKDWHEKLPFSLYAYRTSVRTSIGATPFSLVYEMDAILPIEVKIPSLRVLAELKLDEAEWIQSRYD</sequence>
<dbReference type="Gene3D" id="1.10.340.70">
    <property type="match status" value="1"/>
</dbReference>
<proteinExistence type="predicted"/>
<dbReference type="CDD" id="cd00303">
    <property type="entry name" value="retropepsin_like"/>
    <property type="match status" value="1"/>
</dbReference>
<keyword evidence="4" id="KW-1185">Reference proteome</keyword>
<name>A0A5B6WKF0_9ROSI</name>
<dbReference type="InterPro" id="IPR036397">
    <property type="entry name" value="RNaseH_sf"/>
</dbReference>
<dbReference type="InterPro" id="IPR043128">
    <property type="entry name" value="Rev_trsase/Diguanyl_cyclase"/>
</dbReference>
<evidence type="ECO:0000313" key="4">
    <source>
        <dbReference type="Proteomes" id="UP000325315"/>
    </source>
</evidence>
<gene>
    <name evidence="3" type="ORF">EPI10_021886</name>
</gene>
<feature type="domain" description="Integrase zinc-binding" evidence="2">
    <location>
        <begin position="1001"/>
        <end position="1055"/>
    </location>
</feature>
<evidence type="ECO:0000259" key="1">
    <source>
        <dbReference type="Pfam" id="PF03732"/>
    </source>
</evidence>
<dbReference type="GO" id="GO:0003964">
    <property type="term" value="F:RNA-directed DNA polymerase activity"/>
    <property type="evidence" value="ECO:0007669"/>
    <property type="project" value="UniProtKB-KW"/>
</dbReference>
<dbReference type="OrthoDB" id="101614at2759"/>
<keyword evidence="3" id="KW-0548">Nucleotidyltransferase</keyword>
<dbReference type="EMBL" id="SMMG02000003">
    <property type="protein sequence ID" value="KAA3481527.1"/>
    <property type="molecule type" value="Genomic_DNA"/>
</dbReference>
<dbReference type="Gene3D" id="3.30.420.10">
    <property type="entry name" value="Ribonuclease H-like superfamily/Ribonuclease H"/>
    <property type="match status" value="3"/>
</dbReference>
<reference evidence="3" key="1">
    <citation type="submission" date="2019-08" db="EMBL/GenBank/DDBJ databases">
        <authorList>
            <person name="Liu F."/>
        </authorList>
    </citation>
    <scope>NUCLEOTIDE SEQUENCE [LARGE SCALE GENOMIC DNA]</scope>
    <source>
        <strain evidence="3">PA1801</strain>
        <tissue evidence="3">Leaf</tissue>
    </source>
</reference>
<dbReference type="SUPFAM" id="SSF53098">
    <property type="entry name" value="Ribonuclease H-like"/>
    <property type="match status" value="1"/>
</dbReference>
<dbReference type="Pfam" id="PF17921">
    <property type="entry name" value="Integrase_H2C2"/>
    <property type="match status" value="1"/>
</dbReference>
<keyword evidence="3" id="KW-0695">RNA-directed DNA polymerase</keyword>
<dbReference type="GO" id="GO:0003676">
    <property type="term" value="F:nucleic acid binding"/>
    <property type="evidence" value="ECO:0007669"/>
    <property type="project" value="InterPro"/>
</dbReference>
<evidence type="ECO:0000313" key="3">
    <source>
        <dbReference type="EMBL" id="KAA3481527.1"/>
    </source>
</evidence>
<dbReference type="InterPro" id="IPR041588">
    <property type="entry name" value="Integrase_H2C2"/>
</dbReference>
<dbReference type="Pfam" id="PF03732">
    <property type="entry name" value="Retrotrans_gag"/>
    <property type="match status" value="1"/>
</dbReference>
<dbReference type="SUPFAM" id="SSF56672">
    <property type="entry name" value="DNA/RNA polymerases"/>
    <property type="match status" value="1"/>
</dbReference>